<sequence length="477" mass="52676">MGDALGKALWAGLLVICFMALTGGLALISGIVALLAHGVAKTVAAWIFGISLTAFSLPLLQIFVINPLKDRAAVARYEKEYKAERTPLIVAVEKGDIKKVKKLIKRGADVNEGKGYRTPLIVACEHGQSYNDAEYEEIAKILLDAGAEPDLVREEPWSYEYSTIGFKRIHAMPIAISKDREGIVRLLIEHGADIDSYEESDEVGENGEKVLIGKPFLPFQYAIRECSYESAKVLLDAGAKIGTYMYGYESGYEKNEKKTLVMELLGGYESEANIETKAYILEKLLEKIDANKKDDKGKTALHFAAAHSEWKDTRSRLAEMLLTAGADINAQDDEGKTPLMYAVKEVGLWRDTALEPVGFLVSHGADITRRDKDGKTALDLFTARYADRKLDGKEKANYDKIVELLTVKKTAGKTLSATPISRAAPQQEQETHIALCDIPDDLTGDFMRTKKIAAESEIAEEVQNSPHVLLNDISDDW</sequence>
<dbReference type="InterPro" id="IPR002110">
    <property type="entry name" value="Ankyrin_rpt"/>
</dbReference>
<feature type="repeat" description="ANK" evidence="3">
    <location>
        <begin position="83"/>
        <end position="115"/>
    </location>
</feature>
<dbReference type="SUPFAM" id="SSF48403">
    <property type="entry name" value="Ankyrin repeat"/>
    <property type="match status" value="1"/>
</dbReference>
<name>H7EM38_9SPIR</name>
<feature type="transmembrane region" description="Helical" evidence="4">
    <location>
        <begin position="12"/>
        <end position="36"/>
    </location>
</feature>
<accession>H7EM38</accession>
<keyword evidence="4" id="KW-1133">Transmembrane helix</keyword>
<dbReference type="PRINTS" id="PR01415">
    <property type="entry name" value="ANKYRIN"/>
</dbReference>
<keyword evidence="6" id="KW-1185">Reference proteome</keyword>
<keyword evidence="4" id="KW-0812">Transmembrane</keyword>
<evidence type="ECO:0000313" key="6">
    <source>
        <dbReference type="Proteomes" id="UP000003571"/>
    </source>
</evidence>
<gene>
    <name evidence="5" type="ORF">TresaDRAFT_1338</name>
</gene>
<dbReference type="PANTHER" id="PTHR24126:SF14">
    <property type="entry name" value="ANK_REP_REGION DOMAIN-CONTAINING PROTEIN"/>
    <property type="match status" value="1"/>
</dbReference>
<evidence type="ECO:0000256" key="4">
    <source>
        <dbReference type="SAM" id="Phobius"/>
    </source>
</evidence>
<evidence type="ECO:0000256" key="3">
    <source>
        <dbReference type="PROSITE-ProRule" id="PRU00023"/>
    </source>
</evidence>
<dbReference type="Gene3D" id="1.25.40.20">
    <property type="entry name" value="Ankyrin repeat-containing domain"/>
    <property type="match status" value="3"/>
</dbReference>
<reference evidence="5 6" key="1">
    <citation type="submission" date="2011-09" db="EMBL/GenBank/DDBJ databases">
        <title>The draft genome of Treponema saccharophilum DSM 2985.</title>
        <authorList>
            <consortium name="US DOE Joint Genome Institute (JGI-PGF)"/>
            <person name="Lucas S."/>
            <person name="Copeland A."/>
            <person name="Lapidus A."/>
            <person name="Glavina del Rio T."/>
            <person name="Dalin E."/>
            <person name="Tice H."/>
            <person name="Bruce D."/>
            <person name="Goodwin L."/>
            <person name="Pitluck S."/>
            <person name="Peters L."/>
            <person name="Kyrpides N."/>
            <person name="Mavromatis K."/>
            <person name="Ivanova N."/>
            <person name="Markowitz V."/>
            <person name="Cheng J.-F."/>
            <person name="Hugenholtz P."/>
            <person name="Woyke T."/>
            <person name="Wu D."/>
            <person name="Gronow S."/>
            <person name="Wellnitz S."/>
            <person name="Brambilla E."/>
            <person name="Klenk H.-P."/>
            <person name="Eisen J.A."/>
        </authorList>
    </citation>
    <scope>NUCLEOTIDE SEQUENCE [LARGE SCALE GENOMIC DNA]</scope>
    <source>
        <strain evidence="5 6">DSM 2985</strain>
    </source>
</reference>
<dbReference type="PROSITE" id="PS50297">
    <property type="entry name" value="ANK_REP_REGION"/>
    <property type="match status" value="2"/>
</dbReference>
<evidence type="ECO:0000256" key="1">
    <source>
        <dbReference type="ARBA" id="ARBA00022737"/>
    </source>
</evidence>
<evidence type="ECO:0000313" key="5">
    <source>
        <dbReference type="EMBL" id="EIC01446.1"/>
    </source>
</evidence>
<keyword evidence="1" id="KW-0677">Repeat</keyword>
<feature type="repeat" description="ANK" evidence="3">
    <location>
        <begin position="296"/>
        <end position="333"/>
    </location>
</feature>
<dbReference type="eggNOG" id="COG0666">
    <property type="taxonomic scope" value="Bacteria"/>
</dbReference>
<dbReference type="PROSITE" id="PS50088">
    <property type="entry name" value="ANK_REPEAT"/>
    <property type="match status" value="3"/>
</dbReference>
<dbReference type="AlphaFoldDB" id="H7EM38"/>
<dbReference type="Pfam" id="PF12796">
    <property type="entry name" value="Ank_2"/>
    <property type="match status" value="2"/>
</dbReference>
<protein>
    <submittedName>
        <fullName evidence="5">Ankyrin</fullName>
    </submittedName>
</protein>
<dbReference type="Proteomes" id="UP000003571">
    <property type="component" value="Unassembled WGS sequence"/>
</dbReference>
<dbReference type="SMART" id="SM00248">
    <property type="entry name" value="ANK"/>
    <property type="match status" value="6"/>
</dbReference>
<dbReference type="InterPro" id="IPR036770">
    <property type="entry name" value="Ankyrin_rpt-contain_sf"/>
</dbReference>
<keyword evidence="2 3" id="KW-0040">ANK repeat</keyword>
<evidence type="ECO:0000256" key="2">
    <source>
        <dbReference type="ARBA" id="ARBA00023043"/>
    </source>
</evidence>
<keyword evidence="4" id="KW-0472">Membrane</keyword>
<feature type="transmembrane region" description="Helical" evidence="4">
    <location>
        <begin position="43"/>
        <end position="64"/>
    </location>
</feature>
<organism evidence="5 6">
    <name type="scientific">Treponema saccharophilum DSM 2985</name>
    <dbReference type="NCBI Taxonomy" id="907348"/>
    <lineage>
        <taxon>Bacteria</taxon>
        <taxon>Pseudomonadati</taxon>
        <taxon>Spirochaetota</taxon>
        <taxon>Spirochaetia</taxon>
        <taxon>Spirochaetales</taxon>
        <taxon>Treponemataceae</taxon>
        <taxon>Treponema</taxon>
    </lineage>
</organism>
<proteinExistence type="predicted"/>
<dbReference type="STRING" id="907348.TresaDRAFT_1338"/>
<feature type="repeat" description="ANK" evidence="3">
    <location>
        <begin position="334"/>
        <end position="372"/>
    </location>
</feature>
<dbReference type="PANTHER" id="PTHR24126">
    <property type="entry name" value="ANKYRIN REPEAT, PH AND SEC7 DOMAIN CONTAINING PROTEIN SECG-RELATED"/>
    <property type="match status" value="1"/>
</dbReference>
<dbReference type="EMBL" id="AGRW01000050">
    <property type="protein sequence ID" value="EIC01446.1"/>
    <property type="molecule type" value="Genomic_DNA"/>
</dbReference>
<dbReference type="PATRIC" id="fig|907348.3.peg.1992"/>
<comment type="caution">
    <text evidence="5">The sequence shown here is derived from an EMBL/GenBank/DDBJ whole genome shotgun (WGS) entry which is preliminary data.</text>
</comment>